<keyword evidence="5 7" id="KW-1015">Disulfide bond</keyword>
<dbReference type="PANTHER" id="PTHR12352">
    <property type="entry name" value="SECRETED MODULAR CALCIUM-BINDING PROTEIN"/>
    <property type="match status" value="1"/>
</dbReference>
<organism evidence="11 12">
    <name type="scientific">Limulus polyphemus</name>
    <name type="common">Atlantic horseshoe crab</name>
    <dbReference type="NCBI Taxonomy" id="6850"/>
    <lineage>
        <taxon>Eukaryota</taxon>
        <taxon>Metazoa</taxon>
        <taxon>Ecdysozoa</taxon>
        <taxon>Arthropoda</taxon>
        <taxon>Chelicerata</taxon>
        <taxon>Merostomata</taxon>
        <taxon>Xiphosura</taxon>
        <taxon>Limulidae</taxon>
        <taxon>Limulus</taxon>
    </lineage>
</organism>
<gene>
    <name evidence="12" type="primary">LOC106469451</name>
</gene>
<dbReference type="InterPro" id="IPR051950">
    <property type="entry name" value="Dev_reg/Prot_inhib"/>
</dbReference>
<dbReference type="Pfam" id="PF00086">
    <property type="entry name" value="Thyroglobulin_1"/>
    <property type="match status" value="2"/>
</dbReference>
<evidence type="ECO:0000256" key="5">
    <source>
        <dbReference type="ARBA" id="ARBA00023157"/>
    </source>
</evidence>
<dbReference type="SUPFAM" id="SSF57610">
    <property type="entry name" value="Thyroglobulin type-1 domain"/>
    <property type="match status" value="2"/>
</dbReference>
<comment type="subcellular location">
    <subcellularLocation>
        <location evidence="1">Secreted</location>
    </subcellularLocation>
</comment>
<dbReference type="InterPro" id="IPR019577">
    <property type="entry name" value="SPARC/Testican_Ca-bd-dom"/>
</dbReference>
<comment type="caution">
    <text evidence="7">Lacks conserved residue(s) required for the propagation of feature annotation.</text>
</comment>
<dbReference type="Proteomes" id="UP000694941">
    <property type="component" value="Unplaced"/>
</dbReference>
<dbReference type="InterPro" id="IPR018247">
    <property type="entry name" value="EF_Hand_1_Ca_BS"/>
</dbReference>
<evidence type="ECO:0000256" key="7">
    <source>
        <dbReference type="PROSITE-ProRule" id="PRU00500"/>
    </source>
</evidence>
<feature type="domain" description="EF-hand" evidence="9">
    <location>
        <begin position="112"/>
        <end position="147"/>
    </location>
</feature>
<dbReference type="InterPro" id="IPR000716">
    <property type="entry name" value="Thyroglobulin_1"/>
</dbReference>
<keyword evidence="3" id="KW-0677">Repeat</keyword>
<feature type="disulfide bond" evidence="7">
    <location>
        <begin position="38"/>
        <end position="58"/>
    </location>
</feature>
<evidence type="ECO:0000313" key="11">
    <source>
        <dbReference type="Proteomes" id="UP000694941"/>
    </source>
</evidence>
<evidence type="ECO:0000256" key="2">
    <source>
        <dbReference type="ARBA" id="ARBA00022525"/>
    </source>
</evidence>
<keyword evidence="6" id="KW-0325">Glycoprotein</keyword>
<dbReference type="SUPFAM" id="SSF47473">
    <property type="entry name" value="EF-hand"/>
    <property type="match status" value="2"/>
</dbReference>
<sequence length="466" mass="54978">MAEFQFKQDQSAVFKPQCKEDGSFMEVQCHQLSGYCWCVDDHGKPLSGSSVKYGHPKCNISGRRTNRRRSFQERRHRRVCSNIDRTTFNNNLVNIFKSEYKRLPSPLDGDSKDKRVIQWKFRQLDTNGDNILRRKEVRDLRRMAKKIVEPRPCIKTFTRHCDFDHDNTISLTEWTSCLMMDISLSFQLFMSLNSDEQGEASTEERHITVQDNRDHQPWRELQFPKIRSEIKATEPSPKEEVEEFQDCLTIRKRAQKNPDNSLYIPRCKKRNGLYKDIQCFKPRNKPATCWCVRPKNGKPIPRTTTHGSRPPCRKMRKMSKKFKGCRIRKKQNFLSEFLDFITQEMLDSARDMSLSTTAKPTNEQATRWKFNQLDADNNQLIDRAGPEEKQFQQQWRPFREPQKGRKRLKKCWRNFLKFCDKLGNNDKTISITEWLECTEVKKADAPANSISKPEGPHPFIDLLKAR</sequence>
<evidence type="ECO:0000256" key="8">
    <source>
        <dbReference type="SAM" id="MobiDB-lite"/>
    </source>
</evidence>
<dbReference type="Gene3D" id="4.10.800.10">
    <property type="entry name" value="Thyroglobulin type-1"/>
    <property type="match status" value="2"/>
</dbReference>
<evidence type="ECO:0000259" key="10">
    <source>
        <dbReference type="PROSITE" id="PS51162"/>
    </source>
</evidence>
<dbReference type="Pfam" id="PF10591">
    <property type="entry name" value="SPARC_Ca_bdg"/>
    <property type="match status" value="1"/>
</dbReference>
<reference evidence="12" key="1">
    <citation type="submission" date="2025-08" db="UniProtKB">
        <authorList>
            <consortium name="RefSeq"/>
        </authorList>
    </citation>
    <scope>IDENTIFICATION</scope>
    <source>
        <tissue evidence="12">Muscle</tissue>
    </source>
</reference>
<feature type="disulfide bond" evidence="7">
    <location>
        <begin position="29"/>
        <end position="36"/>
    </location>
</feature>
<keyword evidence="4" id="KW-0106">Calcium</keyword>
<name>A0ABM1TCS2_LIMPO</name>
<dbReference type="PROSITE" id="PS51162">
    <property type="entry name" value="THYROGLOBULIN_1_2"/>
    <property type="match status" value="2"/>
</dbReference>
<dbReference type="PROSITE" id="PS00018">
    <property type="entry name" value="EF_HAND_1"/>
    <property type="match status" value="1"/>
</dbReference>
<dbReference type="CDD" id="cd16234">
    <property type="entry name" value="EFh_SPARC_SMOC"/>
    <property type="match status" value="1"/>
</dbReference>
<dbReference type="PANTHER" id="PTHR12352:SF3">
    <property type="entry name" value="NIDOGEN-2"/>
    <property type="match status" value="1"/>
</dbReference>
<dbReference type="SMART" id="SM00211">
    <property type="entry name" value="TY"/>
    <property type="match status" value="2"/>
</dbReference>
<dbReference type="GeneID" id="106469451"/>
<feature type="domain" description="Thyroglobulin type-1" evidence="10">
    <location>
        <begin position="244"/>
        <end position="312"/>
    </location>
</feature>
<dbReference type="InterPro" id="IPR002048">
    <property type="entry name" value="EF_hand_dom"/>
</dbReference>
<dbReference type="PROSITE" id="PS50222">
    <property type="entry name" value="EF_HAND_2"/>
    <property type="match status" value="1"/>
</dbReference>
<evidence type="ECO:0000256" key="3">
    <source>
        <dbReference type="ARBA" id="ARBA00022737"/>
    </source>
</evidence>
<feature type="domain" description="Thyroglobulin type-1" evidence="10">
    <location>
        <begin position="1"/>
        <end position="58"/>
    </location>
</feature>
<proteinExistence type="predicted"/>
<accession>A0ABM1TCS2</accession>
<keyword evidence="2" id="KW-0964">Secreted</keyword>
<protein>
    <submittedName>
        <fullName evidence="12">SPARC-related modular calcium-binding protein 1-like</fullName>
    </submittedName>
</protein>
<dbReference type="InterPro" id="IPR036857">
    <property type="entry name" value="Thyroglobulin_1_sf"/>
</dbReference>
<evidence type="ECO:0000256" key="1">
    <source>
        <dbReference type="ARBA" id="ARBA00004613"/>
    </source>
</evidence>
<dbReference type="CDD" id="cd00191">
    <property type="entry name" value="TY"/>
    <property type="match status" value="1"/>
</dbReference>
<evidence type="ECO:0000256" key="6">
    <source>
        <dbReference type="ARBA" id="ARBA00023180"/>
    </source>
</evidence>
<evidence type="ECO:0000313" key="12">
    <source>
        <dbReference type="RefSeq" id="XP_022253678.1"/>
    </source>
</evidence>
<dbReference type="RefSeq" id="XP_022253678.1">
    <property type="nucleotide sequence ID" value="XM_022397970.1"/>
</dbReference>
<keyword evidence="11" id="KW-1185">Reference proteome</keyword>
<dbReference type="PROSITE" id="PS00484">
    <property type="entry name" value="THYROGLOBULIN_1_1"/>
    <property type="match status" value="2"/>
</dbReference>
<feature type="region of interest" description="Disordered" evidence="8">
    <location>
        <begin position="446"/>
        <end position="466"/>
    </location>
</feature>
<dbReference type="Gene3D" id="1.10.238.10">
    <property type="entry name" value="EF-hand"/>
    <property type="match status" value="2"/>
</dbReference>
<dbReference type="InterPro" id="IPR011992">
    <property type="entry name" value="EF-hand-dom_pair"/>
</dbReference>
<evidence type="ECO:0000256" key="4">
    <source>
        <dbReference type="ARBA" id="ARBA00022837"/>
    </source>
</evidence>
<evidence type="ECO:0000259" key="9">
    <source>
        <dbReference type="PROSITE" id="PS50222"/>
    </source>
</evidence>